<dbReference type="HOGENOM" id="CLU_637383_0_0_7"/>
<evidence type="ECO:0000313" key="3">
    <source>
        <dbReference type="EMBL" id="ACY14113.1"/>
    </source>
</evidence>
<keyword evidence="4" id="KW-1185">Reference proteome</keyword>
<evidence type="ECO:0000313" key="4">
    <source>
        <dbReference type="Proteomes" id="UP000001880"/>
    </source>
</evidence>
<gene>
    <name evidence="3" type="ordered locus">Hoch_1562</name>
</gene>
<dbReference type="Proteomes" id="UP000001880">
    <property type="component" value="Chromosome"/>
</dbReference>
<dbReference type="EMBL" id="CP001804">
    <property type="protein sequence ID" value="ACY14113.1"/>
    <property type="molecule type" value="Genomic_DNA"/>
</dbReference>
<evidence type="ECO:0000259" key="2">
    <source>
        <dbReference type="Pfam" id="PF08486"/>
    </source>
</evidence>
<feature type="domain" description="Sporulation stage II protein D amidase enhancer LytB N-terminal" evidence="2">
    <location>
        <begin position="53"/>
        <end position="137"/>
    </location>
</feature>
<dbReference type="AlphaFoldDB" id="D0LVX9"/>
<protein>
    <recommendedName>
        <fullName evidence="2">Sporulation stage II protein D amidase enhancer LytB N-terminal domain-containing protein</fullName>
    </recommendedName>
</protein>
<dbReference type="KEGG" id="hoh:Hoch_1562"/>
<feature type="chain" id="PRO_5003011587" description="Sporulation stage II protein D amidase enhancer LytB N-terminal domain-containing protein" evidence="1">
    <location>
        <begin position="22"/>
        <end position="430"/>
    </location>
</feature>
<evidence type="ECO:0000256" key="1">
    <source>
        <dbReference type="SAM" id="SignalP"/>
    </source>
</evidence>
<feature type="signal peptide" evidence="1">
    <location>
        <begin position="1"/>
        <end position="21"/>
    </location>
</feature>
<name>D0LVX9_HALO1</name>
<sequence length="430" mass="44206">MSRFLRRFAMMGLGAMLFAGGCVDGPAVDADAVGTVKQALIPSGLIYTDVGYLDVEGDYIPGVVHCELGWWTYDVDALRAQAVAARTYLATRMELSPSLGSTSNPVPIGPSFQCWTDDTTTYDHQAASSTAGVVMSYGGQTIHANYSSGVDGIYSDGSPYPPSYYGYPWSTWAEGTAAYANGTCDIYCLRSYSSYAGTQVFVTNNAGRTGSSVIKTVHNSPDSRNRGGLGQYKAAWLGEAGYAWQDILRYFYGADIVIGGGGGGTEPPDPGSCTSGDGWYCGGNGVEGDANTLYYCAGGSASVVEVCAHGCQANSAGVPDACNPPPSGGPGACSCGGGADFTGAAVPISSTHCGFRVCGGDMQLYECGTSGWVGLNLGCGGGCSCSGGADYAGNEIPASATHCGYRVCGGDMQYYDCGSNGWAGSGEYFD</sequence>
<dbReference type="InterPro" id="IPR013693">
    <property type="entry name" value="SpoIID/LytB_N"/>
</dbReference>
<proteinExistence type="predicted"/>
<accession>D0LVX9</accession>
<dbReference type="eggNOG" id="COG2385">
    <property type="taxonomic scope" value="Bacteria"/>
</dbReference>
<dbReference type="Pfam" id="PF08486">
    <property type="entry name" value="SpoIID"/>
    <property type="match status" value="1"/>
</dbReference>
<organism evidence="3 4">
    <name type="scientific">Haliangium ochraceum (strain DSM 14365 / JCM 11303 / SMP-2)</name>
    <dbReference type="NCBI Taxonomy" id="502025"/>
    <lineage>
        <taxon>Bacteria</taxon>
        <taxon>Pseudomonadati</taxon>
        <taxon>Myxococcota</taxon>
        <taxon>Polyangia</taxon>
        <taxon>Haliangiales</taxon>
        <taxon>Kofleriaceae</taxon>
        <taxon>Haliangium</taxon>
    </lineage>
</organism>
<dbReference type="PROSITE" id="PS51257">
    <property type="entry name" value="PROKAR_LIPOPROTEIN"/>
    <property type="match status" value="1"/>
</dbReference>
<reference evidence="3 4" key="1">
    <citation type="journal article" date="2010" name="Stand. Genomic Sci.">
        <title>Complete genome sequence of Haliangium ochraceum type strain (SMP-2).</title>
        <authorList>
            <consortium name="US DOE Joint Genome Institute (JGI-PGF)"/>
            <person name="Ivanova N."/>
            <person name="Daum C."/>
            <person name="Lang E."/>
            <person name="Abt B."/>
            <person name="Kopitz M."/>
            <person name="Saunders E."/>
            <person name="Lapidus A."/>
            <person name="Lucas S."/>
            <person name="Glavina Del Rio T."/>
            <person name="Nolan M."/>
            <person name="Tice H."/>
            <person name="Copeland A."/>
            <person name="Cheng J.F."/>
            <person name="Chen F."/>
            <person name="Bruce D."/>
            <person name="Goodwin L."/>
            <person name="Pitluck S."/>
            <person name="Mavromatis K."/>
            <person name="Pati A."/>
            <person name="Mikhailova N."/>
            <person name="Chen A."/>
            <person name="Palaniappan K."/>
            <person name="Land M."/>
            <person name="Hauser L."/>
            <person name="Chang Y.J."/>
            <person name="Jeffries C.D."/>
            <person name="Detter J.C."/>
            <person name="Brettin T."/>
            <person name="Rohde M."/>
            <person name="Goker M."/>
            <person name="Bristow J."/>
            <person name="Markowitz V."/>
            <person name="Eisen J.A."/>
            <person name="Hugenholtz P."/>
            <person name="Kyrpides N.C."/>
            <person name="Klenk H.P."/>
        </authorList>
    </citation>
    <scope>NUCLEOTIDE SEQUENCE [LARGE SCALE GENOMIC DNA]</scope>
    <source>
        <strain evidence="4">DSM 14365 / CIP 107738 / JCM 11303 / AJ 13395 / SMP-2</strain>
    </source>
</reference>
<keyword evidence="1" id="KW-0732">Signal</keyword>